<organism evidence="1">
    <name type="scientific">Kuenenia stuttgartiensis</name>
    <dbReference type="NCBI Taxonomy" id="174633"/>
    <lineage>
        <taxon>Bacteria</taxon>
        <taxon>Pseudomonadati</taxon>
        <taxon>Planctomycetota</taxon>
        <taxon>Candidatus Brocadiia</taxon>
        <taxon>Candidatus Brocadiales</taxon>
        <taxon>Candidatus Brocadiaceae</taxon>
        <taxon>Candidatus Kuenenia</taxon>
    </lineage>
</organism>
<dbReference type="AlphaFoldDB" id="Q1Q026"/>
<evidence type="ECO:0000313" key="2">
    <source>
        <dbReference type="EMBL" id="QII09937.1"/>
    </source>
</evidence>
<reference evidence="1" key="1">
    <citation type="journal article" date="2006" name="Nature">
        <title>Deciphering the evolution and metabolism of an anammox bacterium from a community genome.</title>
        <authorList>
            <person name="Strous M."/>
            <person name="Pelletier E."/>
            <person name="Mangenot S."/>
            <person name="Rattei T."/>
            <person name="Lehner A."/>
            <person name="Taylor M.W."/>
            <person name="Horn M."/>
            <person name="Daims H."/>
            <person name="Bartol-Mavel D."/>
            <person name="Wincker P."/>
            <person name="Barbe V."/>
            <person name="Fonknechten N."/>
            <person name="Vallenet D."/>
            <person name="Segurens B."/>
            <person name="Schenowitz-Truong C."/>
            <person name="Medigue C."/>
            <person name="Collingro A."/>
            <person name="Snel B."/>
            <person name="Dutilh B.E."/>
            <person name="OpDenCamp H.J.M."/>
            <person name="vanDerDrift C."/>
            <person name="Cirpus I."/>
            <person name="vanDePas-Schoonen K.T."/>
            <person name="Harhangi H.R."/>
            <person name="vanNiftrik L."/>
            <person name="Schmid M."/>
            <person name="Keltjens J."/>
            <person name="vanDeVossenberg J."/>
            <person name="Kartal B."/>
            <person name="Meier H."/>
            <person name="Frishman D."/>
            <person name="Huynen M.A."/>
            <person name="Mewes H."/>
            <person name="Weissenbach J."/>
            <person name="Jetten M.S.M."/>
            <person name="Wagner M."/>
            <person name="LePaslier D."/>
        </authorList>
    </citation>
    <scope>NUCLEOTIDE SEQUENCE</scope>
</reference>
<dbReference type="Proteomes" id="UP000501926">
    <property type="component" value="Chromosome"/>
</dbReference>
<gene>
    <name evidence="2" type="ORF">KsCSTR_05580</name>
    <name evidence="1" type="ORF">kustd1938</name>
</gene>
<accession>Q1Q026</accession>
<reference evidence="2 3" key="3">
    <citation type="submission" date="2020-02" db="EMBL/GenBank/DDBJ databases">
        <title>Newly sequenced genome of strain CSTR1 showed variability in Candidatus Kuenenia stuttgartiensis genomes.</title>
        <authorList>
            <person name="Ding C."/>
            <person name="Adrian L."/>
        </authorList>
    </citation>
    <scope>NUCLEOTIDE SEQUENCE [LARGE SCALE GENOMIC DNA]</scope>
    <source>
        <strain evidence="2 3">CSTR1</strain>
    </source>
</reference>
<evidence type="ECO:0000313" key="3">
    <source>
        <dbReference type="Proteomes" id="UP000501926"/>
    </source>
</evidence>
<reference evidence="1" key="2">
    <citation type="submission" date="2006-01" db="EMBL/GenBank/DDBJ databases">
        <authorList>
            <person name="Genoscope"/>
        </authorList>
    </citation>
    <scope>NUCLEOTIDE SEQUENCE</scope>
</reference>
<proteinExistence type="predicted"/>
<dbReference type="EMBL" id="CP049055">
    <property type="protein sequence ID" value="QII09937.1"/>
    <property type="molecule type" value="Genomic_DNA"/>
</dbReference>
<protein>
    <submittedName>
        <fullName evidence="1">Uncharacterized protein</fullName>
    </submittedName>
</protein>
<dbReference type="EMBL" id="CT573072">
    <property type="protein sequence ID" value="CAJ72683.1"/>
    <property type="molecule type" value="Genomic_DNA"/>
</dbReference>
<name>Q1Q026_KUEST</name>
<sequence>MMLMSIEVFLAMDKKMKQNVFNIIQN</sequence>
<evidence type="ECO:0000313" key="1">
    <source>
        <dbReference type="EMBL" id="CAJ72683.1"/>
    </source>
</evidence>